<dbReference type="GO" id="GO:0006364">
    <property type="term" value="P:rRNA processing"/>
    <property type="evidence" value="ECO:0007669"/>
    <property type="project" value="TreeGrafter"/>
</dbReference>
<name>A0A0C2TT42_AMAMK</name>
<reference evidence="6 7" key="1">
    <citation type="submission" date="2014-04" db="EMBL/GenBank/DDBJ databases">
        <title>Evolutionary Origins and Diversification of the Mycorrhizal Mutualists.</title>
        <authorList>
            <consortium name="DOE Joint Genome Institute"/>
            <consortium name="Mycorrhizal Genomics Consortium"/>
            <person name="Kohler A."/>
            <person name="Kuo A."/>
            <person name="Nagy L.G."/>
            <person name="Floudas D."/>
            <person name="Copeland A."/>
            <person name="Barry K.W."/>
            <person name="Cichocki N."/>
            <person name="Veneault-Fourrey C."/>
            <person name="LaButti K."/>
            <person name="Lindquist E.A."/>
            <person name="Lipzen A."/>
            <person name="Lundell T."/>
            <person name="Morin E."/>
            <person name="Murat C."/>
            <person name="Riley R."/>
            <person name="Ohm R."/>
            <person name="Sun H."/>
            <person name="Tunlid A."/>
            <person name="Henrissat B."/>
            <person name="Grigoriev I.V."/>
            <person name="Hibbett D.S."/>
            <person name="Martin F."/>
        </authorList>
    </citation>
    <scope>NUCLEOTIDE SEQUENCE [LARGE SCALE GENOMIC DNA]</scope>
    <source>
        <strain evidence="6 7">Koide BX008</strain>
    </source>
</reference>
<keyword evidence="2" id="KW-0175">Coiled coil</keyword>
<proteinExistence type="inferred from homology"/>
<dbReference type="PANTHER" id="PTHR13191:SF0">
    <property type="entry name" value="RIBOSOMAL RNA-PROCESSING PROTEIN 7 HOMOLOG A-RELATED"/>
    <property type="match status" value="1"/>
</dbReference>
<dbReference type="InParanoid" id="A0A0C2TT42"/>
<evidence type="ECO:0000259" key="5">
    <source>
        <dbReference type="Pfam" id="PF17799"/>
    </source>
</evidence>
<evidence type="ECO:0008006" key="8">
    <source>
        <dbReference type="Google" id="ProtNLM"/>
    </source>
</evidence>
<evidence type="ECO:0000256" key="1">
    <source>
        <dbReference type="ARBA" id="ARBA00006110"/>
    </source>
</evidence>
<dbReference type="GO" id="GO:0003676">
    <property type="term" value="F:nucleic acid binding"/>
    <property type="evidence" value="ECO:0007669"/>
    <property type="project" value="InterPro"/>
</dbReference>
<feature type="coiled-coil region" evidence="2">
    <location>
        <begin position="301"/>
        <end position="331"/>
    </location>
</feature>
<evidence type="ECO:0000259" key="4">
    <source>
        <dbReference type="Pfam" id="PF12923"/>
    </source>
</evidence>
<feature type="region of interest" description="Disordered" evidence="3">
    <location>
        <begin position="92"/>
        <end position="145"/>
    </location>
</feature>
<dbReference type="STRING" id="946122.A0A0C2TT42"/>
<dbReference type="InterPro" id="IPR012677">
    <property type="entry name" value="Nucleotide-bd_a/b_plait_sf"/>
</dbReference>
<gene>
    <name evidence="6" type="ORF">M378DRAFT_67224</name>
</gene>
<feature type="domain" description="Rrp7 RRM-like N-terminal" evidence="5">
    <location>
        <begin position="10"/>
        <end position="202"/>
    </location>
</feature>
<dbReference type="GO" id="GO:0034456">
    <property type="term" value="C:UTP-C complex"/>
    <property type="evidence" value="ECO:0007669"/>
    <property type="project" value="TreeGrafter"/>
</dbReference>
<dbReference type="EMBL" id="KN818224">
    <property type="protein sequence ID" value="KIL70464.1"/>
    <property type="molecule type" value="Genomic_DNA"/>
</dbReference>
<dbReference type="AlphaFoldDB" id="A0A0C2TT42"/>
<dbReference type="Proteomes" id="UP000054549">
    <property type="component" value="Unassembled WGS sequence"/>
</dbReference>
<dbReference type="GO" id="GO:0000028">
    <property type="term" value="P:ribosomal small subunit assembly"/>
    <property type="evidence" value="ECO:0007669"/>
    <property type="project" value="TreeGrafter"/>
</dbReference>
<protein>
    <recommendedName>
        <fullName evidence="8">Ribosomal RNA-processing protein 7</fullName>
    </recommendedName>
</protein>
<dbReference type="OrthoDB" id="5390at2759"/>
<dbReference type="InterPro" id="IPR040446">
    <property type="entry name" value="RRP7"/>
</dbReference>
<dbReference type="GO" id="GO:0032545">
    <property type="term" value="C:CURI complex"/>
    <property type="evidence" value="ECO:0007669"/>
    <property type="project" value="TreeGrafter"/>
</dbReference>
<dbReference type="InterPro" id="IPR024326">
    <property type="entry name" value="RRP7_C"/>
</dbReference>
<evidence type="ECO:0000256" key="3">
    <source>
        <dbReference type="SAM" id="MobiDB-lite"/>
    </source>
</evidence>
<evidence type="ECO:0000256" key="2">
    <source>
        <dbReference type="SAM" id="Coils"/>
    </source>
</evidence>
<dbReference type="CDD" id="cd12293">
    <property type="entry name" value="dRRM_Rrp7p"/>
    <property type="match status" value="1"/>
</dbReference>
<keyword evidence="7" id="KW-1185">Reference proteome</keyword>
<feature type="domain" description="Ribosomal RNA-processing protein 7 C-terminal" evidence="4">
    <location>
        <begin position="208"/>
        <end position="337"/>
    </location>
</feature>
<dbReference type="SUPFAM" id="SSF54928">
    <property type="entry name" value="RNA-binding domain, RBD"/>
    <property type="match status" value="1"/>
</dbReference>
<dbReference type="InterPro" id="IPR035979">
    <property type="entry name" value="RBD_domain_sf"/>
</dbReference>
<organism evidence="6 7">
    <name type="scientific">Amanita muscaria (strain Koide BX008)</name>
    <dbReference type="NCBI Taxonomy" id="946122"/>
    <lineage>
        <taxon>Eukaryota</taxon>
        <taxon>Fungi</taxon>
        <taxon>Dikarya</taxon>
        <taxon>Basidiomycota</taxon>
        <taxon>Agaricomycotina</taxon>
        <taxon>Agaricomycetes</taxon>
        <taxon>Agaricomycetidae</taxon>
        <taxon>Agaricales</taxon>
        <taxon>Pluteineae</taxon>
        <taxon>Amanitaceae</taxon>
        <taxon>Amanita</taxon>
    </lineage>
</organism>
<accession>A0A0C2TT42</accession>
<dbReference type="Pfam" id="PF12923">
    <property type="entry name" value="RRP7"/>
    <property type="match status" value="1"/>
</dbReference>
<dbReference type="Gene3D" id="3.30.70.330">
    <property type="match status" value="1"/>
</dbReference>
<dbReference type="PANTHER" id="PTHR13191">
    <property type="entry name" value="RIBOSOMAL RNA PROCESSING PROTEIN 7-RELATED"/>
    <property type="match status" value="1"/>
</dbReference>
<comment type="similarity">
    <text evidence="1">Belongs to the RRP7 family.</text>
</comment>
<dbReference type="InterPro" id="IPR040447">
    <property type="entry name" value="RRM_Rrp7"/>
</dbReference>
<sequence length="337" mass="38213">MTAEISLITISGFTILPIKYSSDSSHYLYVRKHAGPKSGEDKAKKGRELDLPDGRTLFVVNIPPDATERELILFFKFCGTVERVLFNFMGSQPEKVGSEDENEESGMDKDEEEQEQDDESDGEEESSRKKKRRKTQKDEVPKVVPLPTTRSIRKLRKTGRTAHIIFLDPSSLDRLFSQPNLFSKARPWPASEEPTGLGHYTAQYAAFRPPLDAVKEHADSYIRVYDYEQEKAKQKSRYRKGEAIVDEDGFTLVVRGGAYGRTLGGGVAVASKKFQESGVASEKGSKKKKKASVGKDGFYAFQKAEKQRNVLIELKKKWEEDKAKIEKLKASRRFRPY</sequence>
<dbReference type="Gene3D" id="6.10.250.1770">
    <property type="match status" value="1"/>
</dbReference>
<dbReference type="HOGENOM" id="CLU_036234_0_0_1"/>
<evidence type="ECO:0000313" key="7">
    <source>
        <dbReference type="Proteomes" id="UP000054549"/>
    </source>
</evidence>
<dbReference type="FunCoup" id="A0A0C2TT42">
    <property type="interactions" value="258"/>
</dbReference>
<dbReference type="Pfam" id="PF17799">
    <property type="entry name" value="RRM_Rrp7"/>
    <property type="match status" value="1"/>
</dbReference>
<evidence type="ECO:0000313" key="6">
    <source>
        <dbReference type="EMBL" id="KIL70464.1"/>
    </source>
</evidence>
<feature type="compositionally biased region" description="Acidic residues" evidence="3">
    <location>
        <begin position="99"/>
        <end position="124"/>
    </location>
</feature>